<evidence type="ECO:0000259" key="4">
    <source>
        <dbReference type="Pfam" id="PF22725"/>
    </source>
</evidence>
<dbReference type="GO" id="GO:0005737">
    <property type="term" value="C:cytoplasm"/>
    <property type="evidence" value="ECO:0007669"/>
    <property type="project" value="TreeGrafter"/>
</dbReference>
<dbReference type="InterPro" id="IPR036291">
    <property type="entry name" value="NAD(P)-bd_dom_sf"/>
</dbReference>
<dbReference type="Gene3D" id="3.30.360.10">
    <property type="entry name" value="Dihydrodipicolinate Reductase, domain 2"/>
    <property type="match status" value="1"/>
</dbReference>
<protein>
    <submittedName>
        <fullName evidence="5">IolG</fullName>
        <ecNumber evidence="5">1.1.1.18</ecNumber>
        <ecNumber evidence="5">1.1.1.369</ecNumber>
    </submittedName>
</protein>
<dbReference type="AlphaFoldDB" id="A0A6J8C9V0"/>
<evidence type="ECO:0000313" key="5">
    <source>
        <dbReference type="EMBL" id="CAC5391874.1"/>
    </source>
</evidence>
<dbReference type="OrthoDB" id="64915at2759"/>
<dbReference type="GO" id="GO:0006740">
    <property type="term" value="P:NADPH regeneration"/>
    <property type="evidence" value="ECO:0007669"/>
    <property type="project" value="TreeGrafter"/>
</dbReference>
<gene>
    <name evidence="5" type="ORF">MCOR_26853</name>
</gene>
<name>A0A6J8C9V0_MYTCO</name>
<keyword evidence="2 5" id="KW-0560">Oxidoreductase</keyword>
<reference evidence="5 6" key="1">
    <citation type="submission" date="2020-06" db="EMBL/GenBank/DDBJ databases">
        <authorList>
            <person name="Li R."/>
            <person name="Bekaert M."/>
        </authorList>
    </citation>
    <scope>NUCLEOTIDE SEQUENCE [LARGE SCALE GENOMIC DNA]</scope>
    <source>
        <strain evidence="6">wild</strain>
    </source>
</reference>
<dbReference type="Proteomes" id="UP000507470">
    <property type="component" value="Unassembled WGS sequence"/>
</dbReference>
<dbReference type="PANTHER" id="PTHR42840:SF3">
    <property type="entry name" value="BINDING ROSSMANN FOLD OXIDOREDUCTASE, PUTATIVE (AFU_ORTHOLOGUE AFUA_2G10240)-RELATED"/>
    <property type="match status" value="1"/>
</dbReference>
<feature type="domain" description="Gfo/Idh/MocA-like oxidoreductase N-terminal" evidence="3">
    <location>
        <begin position="45"/>
        <end position="168"/>
    </location>
</feature>
<dbReference type="SUPFAM" id="SSF55347">
    <property type="entry name" value="Glyceraldehyde-3-phosphate dehydrogenase-like, C-terminal domain"/>
    <property type="match status" value="1"/>
</dbReference>
<comment type="similarity">
    <text evidence="1">Belongs to the Gfo/Idh/MocA family.</text>
</comment>
<dbReference type="InterPro" id="IPR000683">
    <property type="entry name" value="Gfo/Idh/MocA-like_OxRdtase_N"/>
</dbReference>
<evidence type="ECO:0000256" key="2">
    <source>
        <dbReference type="ARBA" id="ARBA00023002"/>
    </source>
</evidence>
<proteinExistence type="inferred from homology"/>
<evidence type="ECO:0000259" key="3">
    <source>
        <dbReference type="Pfam" id="PF01408"/>
    </source>
</evidence>
<accession>A0A6J8C9V0</accession>
<feature type="domain" description="GFO/IDH/MocA-like oxidoreductase" evidence="4">
    <location>
        <begin position="179"/>
        <end position="300"/>
    </location>
</feature>
<dbReference type="EC" id="1.1.1.18" evidence="5"/>
<dbReference type="PANTHER" id="PTHR42840">
    <property type="entry name" value="NAD(P)-BINDING ROSSMANN-FOLD SUPERFAMILY PROTEIN-RELATED"/>
    <property type="match status" value="1"/>
</dbReference>
<dbReference type="InterPro" id="IPR055170">
    <property type="entry name" value="GFO_IDH_MocA-like_dom"/>
</dbReference>
<sequence length="381" mass="42773">MRINIVQRLFLHNNYGNVFISHLKKGTPCLTARYSTTGYGTKRYNVGILGAGRIASSVHIKNILRNRKLLVKWIVDDSKDALANVQEEHFIFDVPFHPSTEVDNLLEDQSLDAVFVFTPTSTHADYICRSLNKGKNVLTEKPTGATYDEIKLCYETAEKNNKILVTGFQRRFDPLFQDIWTATRNGGIGDIQMIKLTNRDSPKPSYEFLLNTDSEGCNIVSDLAVHDIDMMVWMTNGELPESVYTIGHIHDQKLKSAKQPDTAVVTLKFKNGIMCTIDLSRDAVYGYDIRLELFGSGGMASGESPRRSTSVTDASHGAQLRQLHYSFPQRFEGAFESLLTHFVDCMDGKTKPLITKEECLLVANISEKAVQSFVEGRAVNF</sequence>
<evidence type="ECO:0000313" key="6">
    <source>
        <dbReference type="Proteomes" id="UP000507470"/>
    </source>
</evidence>
<dbReference type="Gene3D" id="3.40.50.720">
    <property type="entry name" value="NAD(P)-binding Rossmann-like Domain"/>
    <property type="match status" value="1"/>
</dbReference>
<organism evidence="5 6">
    <name type="scientific">Mytilus coruscus</name>
    <name type="common">Sea mussel</name>
    <dbReference type="NCBI Taxonomy" id="42192"/>
    <lineage>
        <taxon>Eukaryota</taxon>
        <taxon>Metazoa</taxon>
        <taxon>Spiralia</taxon>
        <taxon>Lophotrochozoa</taxon>
        <taxon>Mollusca</taxon>
        <taxon>Bivalvia</taxon>
        <taxon>Autobranchia</taxon>
        <taxon>Pteriomorphia</taxon>
        <taxon>Mytilida</taxon>
        <taxon>Mytiloidea</taxon>
        <taxon>Mytilidae</taxon>
        <taxon>Mytilinae</taxon>
        <taxon>Mytilus</taxon>
    </lineage>
</organism>
<dbReference type="EMBL" id="CACVKT020004853">
    <property type="protein sequence ID" value="CAC5391874.1"/>
    <property type="molecule type" value="Genomic_DNA"/>
</dbReference>
<dbReference type="EC" id="1.1.1.369" evidence="5"/>
<dbReference type="Pfam" id="PF01408">
    <property type="entry name" value="GFO_IDH_MocA"/>
    <property type="match status" value="1"/>
</dbReference>
<dbReference type="SUPFAM" id="SSF51735">
    <property type="entry name" value="NAD(P)-binding Rossmann-fold domains"/>
    <property type="match status" value="1"/>
</dbReference>
<dbReference type="GO" id="GO:0050112">
    <property type="term" value="F:inositol 2-dehydrogenase (NAD+) activity"/>
    <property type="evidence" value="ECO:0007669"/>
    <property type="project" value="UniProtKB-EC"/>
</dbReference>
<dbReference type="GO" id="GO:0000166">
    <property type="term" value="F:nucleotide binding"/>
    <property type="evidence" value="ECO:0007669"/>
    <property type="project" value="InterPro"/>
</dbReference>
<keyword evidence="6" id="KW-1185">Reference proteome</keyword>
<dbReference type="Pfam" id="PF22725">
    <property type="entry name" value="GFO_IDH_MocA_C3"/>
    <property type="match status" value="1"/>
</dbReference>
<evidence type="ECO:0000256" key="1">
    <source>
        <dbReference type="ARBA" id="ARBA00010928"/>
    </source>
</evidence>